<dbReference type="InterPro" id="IPR036411">
    <property type="entry name" value="TorD-like_sf"/>
</dbReference>
<dbReference type="Pfam" id="PF02613">
    <property type="entry name" value="Nitrate_red_del"/>
    <property type="match status" value="1"/>
</dbReference>
<dbReference type="InterPro" id="IPR050289">
    <property type="entry name" value="TorD/DmsD_chaperones"/>
</dbReference>
<dbReference type="PANTHER" id="PTHR34227:SF13">
    <property type="entry name" value="TAT PROOFREADING CHAPERONE DMSD-RELATED"/>
    <property type="match status" value="1"/>
</dbReference>
<evidence type="ECO:0000313" key="3">
    <source>
        <dbReference type="Proteomes" id="UP000606498"/>
    </source>
</evidence>
<dbReference type="InterPro" id="IPR020945">
    <property type="entry name" value="DMSO/NO3_reduct_chaperone"/>
</dbReference>
<evidence type="ECO:0000313" key="2">
    <source>
        <dbReference type="EMBL" id="GGE93229.1"/>
    </source>
</evidence>
<accession>A0ABQ1TFF1</accession>
<proteinExistence type="predicted"/>
<dbReference type="SUPFAM" id="SSF89155">
    <property type="entry name" value="TorD-like"/>
    <property type="match status" value="1"/>
</dbReference>
<sequence length="218" mass="25015">MTISTDTLLSLQSIANVFHKVLLDLPTAELVEHFRLNDIATQWPRLTQSKRESLALTELEHYLKHWDGSNKQLIALQLDYGQLFNGPGTPVAPPWGSVYQSASALLNEASTLELMRFYQQHGLQIHFERNEPVDHLGLIFAVIAYLLAQLNEDKQHDTMAILHTLLDRHVQPWVQQCLELAIAHAQTNYYRSMALLASEYFLYLQRLVDESPVIINRD</sequence>
<keyword evidence="3" id="KW-1185">Reference proteome</keyword>
<dbReference type="PANTHER" id="PTHR34227">
    <property type="entry name" value="CHAPERONE PROTEIN YCDY"/>
    <property type="match status" value="1"/>
</dbReference>
<organism evidence="2 3">
    <name type="scientific">Shewanella carassii</name>
    <dbReference type="NCBI Taxonomy" id="1987584"/>
    <lineage>
        <taxon>Bacteria</taxon>
        <taxon>Pseudomonadati</taxon>
        <taxon>Pseudomonadota</taxon>
        <taxon>Gammaproteobacteria</taxon>
        <taxon>Alteromonadales</taxon>
        <taxon>Shewanellaceae</taxon>
        <taxon>Shewanella</taxon>
    </lineage>
</organism>
<dbReference type="RefSeq" id="WP_157929047.1">
    <property type="nucleotide sequence ID" value="NZ_AP024618.1"/>
</dbReference>
<name>A0ABQ1TFF1_9GAMM</name>
<comment type="caution">
    <text evidence="2">The sequence shown here is derived from an EMBL/GenBank/DDBJ whole genome shotgun (WGS) entry which is preliminary data.</text>
</comment>
<dbReference type="Proteomes" id="UP000606498">
    <property type="component" value="Unassembled WGS sequence"/>
</dbReference>
<gene>
    <name evidence="2" type="primary">dmsG</name>
    <name evidence="2" type="ORF">GCM10011520_37030</name>
</gene>
<reference evidence="3" key="1">
    <citation type="journal article" date="2019" name="Int. J. Syst. Evol. Microbiol.">
        <title>The Global Catalogue of Microorganisms (GCM) 10K type strain sequencing project: providing services to taxonomists for standard genome sequencing and annotation.</title>
        <authorList>
            <consortium name="The Broad Institute Genomics Platform"/>
            <consortium name="The Broad Institute Genome Sequencing Center for Infectious Disease"/>
            <person name="Wu L."/>
            <person name="Ma J."/>
        </authorList>
    </citation>
    <scope>NUCLEOTIDE SEQUENCE [LARGE SCALE GENOMIC DNA]</scope>
    <source>
        <strain evidence="3">CGMCC 1.16033</strain>
    </source>
</reference>
<evidence type="ECO:0000256" key="1">
    <source>
        <dbReference type="ARBA" id="ARBA00023186"/>
    </source>
</evidence>
<keyword evidence="1" id="KW-0143">Chaperone</keyword>
<dbReference type="Gene3D" id="1.10.3480.10">
    <property type="entry name" value="TorD-like"/>
    <property type="match status" value="1"/>
</dbReference>
<protein>
    <submittedName>
        <fullName evidence="2">Molecular chaperone TorD</fullName>
    </submittedName>
</protein>
<dbReference type="EMBL" id="BMKO01000014">
    <property type="protein sequence ID" value="GGE93229.1"/>
    <property type="molecule type" value="Genomic_DNA"/>
</dbReference>